<keyword evidence="3 5" id="KW-0472">Membrane</keyword>
<dbReference type="Pfam" id="PF08690">
    <property type="entry name" value="GET2"/>
    <property type="match status" value="1"/>
</dbReference>
<feature type="transmembrane region" description="Helical" evidence="5">
    <location>
        <begin position="321"/>
        <end position="345"/>
    </location>
</feature>
<feature type="compositionally biased region" description="Basic and acidic residues" evidence="4">
    <location>
        <begin position="25"/>
        <end position="38"/>
    </location>
</feature>
<keyword evidence="1 5" id="KW-0812">Transmembrane</keyword>
<gene>
    <name evidence="6" type="ORF">ESCO_005397</name>
</gene>
<dbReference type="PANTHER" id="PTHR28263:SF1">
    <property type="entry name" value="GOLGI TO ER TRAFFIC PROTEIN 2"/>
    <property type="match status" value="1"/>
</dbReference>
<evidence type="ECO:0000256" key="3">
    <source>
        <dbReference type="ARBA" id="ARBA00023136"/>
    </source>
</evidence>
<evidence type="ECO:0000256" key="2">
    <source>
        <dbReference type="ARBA" id="ARBA00022989"/>
    </source>
</evidence>
<evidence type="ECO:0000256" key="1">
    <source>
        <dbReference type="ARBA" id="ARBA00022692"/>
    </source>
</evidence>
<dbReference type="PANTHER" id="PTHR28263">
    <property type="entry name" value="GOLGI TO ER TRAFFIC PROTEIN 2"/>
    <property type="match status" value="1"/>
</dbReference>
<dbReference type="OrthoDB" id="5393181at2759"/>
<proteinExistence type="predicted"/>
<dbReference type="STRING" id="150374.A0A0M9VV59"/>
<dbReference type="InterPro" id="IPR028143">
    <property type="entry name" value="Get2/sif1"/>
</dbReference>
<sequence length="352" mass="36741">MADTAVTSGSDATAAADAAAQRAAEQARLRKERREAKIKAGGSARLNKITGAGGRVVGDSDPAPVAAPQPAATSPPNPFAVSSSSGAVDDPEEVVLAEHHYVPQTTARRTAPSAAAAAAAAIPSAPGPSLSEAQLRQMMLGLDRPPQLSPQQDAAAAAEDPLMKMMSQMMAGAGAGAGGASPFPGMSMPMPPMPAQQAPVPAPTSSATIWRLLHALFAIGLGVFFALTTPFTGSKIERERAAMASFSTAGLQGQGQGQQPEDEEQRRRILFFWAFATAEVALLSSRFLFDKASTRSTGMVGTVLSYLPQPYRGYLEIGQRYLQILSAVRADLLTCVFVLGLYIYFQPESGHA</sequence>
<dbReference type="AlphaFoldDB" id="A0A0M9VV59"/>
<reference evidence="6 7" key="1">
    <citation type="submission" date="2015-07" db="EMBL/GenBank/DDBJ databases">
        <title>The genome of the fungus Escovopsis weberi, a specialized disease agent of ant agriculture.</title>
        <authorList>
            <person name="de Man T.J."/>
            <person name="Stajich J.E."/>
            <person name="Kubicek C.P."/>
            <person name="Chenthamara K."/>
            <person name="Atanasova L."/>
            <person name="Druzhinina I.S."/>
            <person name="Birnbaum S."/>
            <person name="Barribeau S.M."/>
            <person name="Teiling C."/>
            <person name="Suen G."/>
            <person name="Currie C."/>
            <person name="Gerardo N.M."/>
        </authorList>
    </citation>
    <scope>NUCLEOTIDE SEQUENCE [LARGE SCALE GENOMIC DNA]</scope>
</reference>
<comment type="caution">
    <text evidence="6">The sequence shown here is derived from an EMBL/GenBank/DDBJ whole genome shotgun (WGS) entry which is preliminary data.</text>
</comment>
<dbReference type="EMBL" id="LGSR01000017">
    <property type="protein sequence ID" value="KOS20612.1"/>
    <property type="molecule type" value="Genomic_DNA"/>
</dbReference>
<feature type="compositionally biased region" description="Low complexity" evidence="4">
    <location>
        <begin position="62"/>
        <end position="72"/>
    </location>
</feature>
<name>A0A0M9VV59_ESCWE</name>
<evidence type="ECO:0000256" key="4">
    <source>
        <dbReference type="SAM" id="MobiDB-lite"/>
    </source>
</evidence>
<evidence type="ECO:0000313" key="7">
    <source>
        <dbReference type="Proteomes" id="UP000053831"/>
    </source>
</evidence>
<keyword evidence="2 5" id="KW-1133">Transmembrane helix</keyword>
<keyword evidence="7" id="KW-1185">Reference proteome</keyword>
<accession>A0A0M9VV59</accession>
<dbReference type="GO" id="GO:0006890">
    <property type="term" value="P:retrograde vesicle-mediated transport, Golgi to endoplasmic reticulum"/>
    <property type="evidence" value="ECO:0007669"/>
    <property type="project" value="TreeGrafter"/>
</dbReference>
<feature type="transmembrane region" description="Helical" evidence="5">
    <location>
        <begin position="209"/>
        <end position="231"/>
    </location>
</feature>
<evidence type="ECO:0000313" key="6">
    <source>
        <dbReference type="EMBL" id="KOS20612.1"/>
    </source>
</evidence>
<evidence type="ECO:0000256" key="5">
    <source>
        <dbReference type="SAM" id="Phobius"/>
    </source>
</evidence>
<dbReference type="Proteomes" id="UP000053831">
    <property type="component" value="Unassembled WGS sequence"/>
</dbReference>
<feature type="compositionally biased region" description="Low complexity" evidence="4">
    <location>
        <begin position="1"/>
        <end position="24"/>
    </location>
</feature>
<organism evidence="6 7">
    <name type="scientific">Escovopsis weberi</name>
    <dbReference type="NCBI Taxonomy" id="150374"/>
    <lineage>
        <taxon>Eukaryota</taxon>
        <taxon>Fungi</taxon>
        <taxon>Dikarya</taxon>
        <taxon>Ascomycota</taxon>
        <taxon>Pezizomycotina</taxon>
        <taxon>Sordariomycetes</taxon>
        <taxon>Hypocreomycetidae</taxon>
        <taxon>Hypocreales</taxon>
        <taxon>Hypocreaceae</taxon>
        <taxon>Escovopsis</taxon>
    </lineage>
</organism>
<feature type="region of interest" description="Disordered" evidence="4">
    <location>
        <begin position="1"/>
        <end position="87"/>
    </location>
</feature>
<protein>
    <submittedName>
        <fullName evidence="6">Sad1-interacting factor 1</fullName>
    </submittedName>
</protein>